<dbReference type="PANTHER" id="PTHR33594:SF1">
    <property type="entry name" value="HD_PDEASE DOMAIN-CONTAINING PROTEIN"/>
    <property type="match status" value="1"/>
</dbReference>
<reference evidence="3" key="1">
    <citation type="journal article" date="2019" name="Int. J. Syst. Evol. Microbiol.">
        <title>The Global Catalogue of Microorganisms (GCM) 10K type strain sequencing project: providing services to taxonomists for standard genome sequencing and annotation.</title>
        <authorList>
            <consortium name="The Broad Institute Genomics Platform"/>
            <consortium name="The Broad Institute Genome Sequencing Center for Infectious Disease"/>
            <person name="Wu L."/>
            <person name="Ma J."/>
        </authorList>
    </citation>
    <scope>NUCLEOTIDE SEQUENCE [LARGE SCALE GENOMIC DNA]</scope>
    <source>
        <strain evidence="3">CCUG 73951</strain>
    </source>
</reference>
<evidence type="ECO:0000259" key="1">
    <source>
        <dbReference type="PROSITE" id="PS51831"/>
    </source>
</evidence>
<name>A0ABW2K3E6_9BACI</name>
<dbReference type="InterPro" id="IPR006674">
    <property type="entry name" value="HD_domain"/>
</dbReference>
<dbReference type="Proteomes" id="UP001596494">
    <property type="component" value="Unassembled WGS sequence"/>
</dbReference>
<dbReference type="Pfam" id="PF01966">
    <property type="entry name" value="HD"/>
    <property type="match status" value="1"/>
</dbReference>
<dbReference type="SMART" id="SM00471">
    <property type="entry name" value="HDc"/>
    <property type="match status" value="1"/>
</dbReference>
<evidence type="ECO:0000313" key="3">
    <source>
        <dbReference type="Proteomes" id="UP001596494"/>
    </source>
</evidence>
<protein>
    <submittedName>
        <fullName evidence="2">HD domain-containing protein</fullName>
    </submittedName>
</protein>
<dbReference type="PANTHER" id="PTHR33594">
    <property type="entry name" value="SUPERFAMILY HYDROLASE, PUTATIVE (AFU_ORTHOLOGUE AFUA_1G03035)-RELATED"/>
    <property type="match status" value="1"/>
</dbReference>
<dbReference type="Gene3D" id="1.10.472.50">
    <property type="entry name" value="HD-domain/PDEase-like"/>
    <property type="match status" value="1"/>
</dbReference>
<gene>
    <name evidence="2" type="ORF">ACFQMN_07095</name>
</gene>
<dbReference type="SUPFAM" id="SSF109604">
    <property type="entry name" value="HD-domain/PDEase-like"/>
    <property type="match status" value="1"/>
</dbReference>
<evidence type="ECO:0000313" key="2">
    <source>
        <dbReference type="EMBL" id="MFC7320643.1"/>
    </source>
</evidence>
<feature type="domain" description="HD" evidence="1">
    <location>
        <begin position="26"/>
        <end position="125"/>
    </location>
</feature>
<dbReference type="InterPro" id="IPR003607">
    <property type="entry name" value="HD/PDEase_dom"/>
</dbReference>
<dbReference type="RefSeq" id="WP_289214265.1">
    <property type="nucleotide sequence ID" value="NZ_JAPVRC010000001.1"/>
</dbReference>
<sequence>MNQKNVIQAIKKLVHEHFAEDPTGHDYYHMDRVAKWSLAIAHDEGADLFVAEAAGWLHDIGDAKLFDHPETALEELRDFLLTLQLNEQKINDIFAAIQDVSFSKGTVPETLEGKIVQDADRLDALGAIGIARTFAYGGSHKQLLHSDQSSTSIQHFYDKLLTLSSNVHTPFAKKEADKRHKYMLNYLEQFFEEWNTEGI</sequence>
<dbReference type="CDD" id="cd00077">
    <property type="entry name" value="HDc"/>
    <property type="match status" value="1"/>
</dbReference>
<proteinExistence type="predicted"/>
<keyword evidence="3" id="KW-1185">Reference proteome</keyword>
<comment type="caution">
    <text evidence="2">The sequence shown here is derived from an EMBL/GenBank/DDBJ whole genome shotgun (WGS) entry which is preliminary data.</text>
</comment>
<accession>A0ABW2K3E6</accession>
<dbReference type="Gene3D" id="1.20.58.1910">
    <property type="match status" value="1"/>
</dbReference>
<dbReference type="EMBL" id="JBHTBY010000006">
    <property type="protein sequence ID" value="MFC7320643.1"/>
    <property type="molecule type" value="Genomic_DNA"/>
</dbReference>
<organism evidence="2 3">
    <name type="scientific">Halobacillus campisalis</name>
    <dbReference type="NCBI Taxonomy" id="435909"/>
    <lineage>
        <taxon>Bacteria</taxon>
        <taxon>Bacillati</taxon>
        <taxon>Bacillota</taxon>
        <taxon>Bacilli</taxon>
        <taxon>Bacillales</taxon>
        <taxon>Bacillaceae</taxon>
        <taxon>Halobacillus</taxon>
    </lineage>
</organism>
<dbReference type="PROSITE" id="PS51831">
    <property type="entry name" value="HD"/>
    <property type="match status" value="1"/>
</dbReference>